<comment type="catalytic activity">
    <reaction evidence="6">
        <text>guanosine(1207) in 16S rRNA + S-adenosyl-L-methionine = N(2)-methylguanosine(1207) in 16S rRNA + S-adenosyl-L-homocysteine + H(+)</text>
        <dbReference type="Rhea" id="RHEA:42736"/>
        <dbReference type="Rhea" id="RHEA-COMP:10213"/>
        <dbReference type="Rhea" id="RHEA-COMP:10214"/>
        <dbReference type="ChEBI" id="CHEBI:15378"/>
        <dbReference type="ChEBI" id="CHEBI:57856"/>
        <dbReference type="ChEBI" id="CHEBI:59789"/>
        <dbReference type="ChEBI" id="CHEBI:74269"/>
        <dbReference type="ChEBI" id="CHEBI:74481"/>
        <dbReference type="EC" id="2.1.1.172"/>
    </reaction>
</comment>
<comment type="function">
    <text evidence="6">Specifically methylates the guanine in position 1207 of 16S rRNA in the 30S particle.</text>
</comment>
<dbReference type="InterPro" id="IPR029063">
    <property type="entry name" value="SAM-dependent_MTases_sf"/>
</dbReference>
<sequence>MSVLSPAAELVLRNQALFKGDLLMAHLPVSDGYTNLIQPLLTPQIEALHLLTDDWRSYQSLDQHRQYEARFMPLFQAYLGQDSESGLLAAYDHILLFMPKAKEQARYLIAQFLPLLKSGGCFWLVGENNGGIKSADKLLKAAADDQWSEGAWNLSKADKAKKSALLKLQLNKELSLPEPETFNAEPWELHWQLPEKDGFPDELADLRLTSLPGVFSHGRLDEGTALMLQNMPRIKPSKVRNRRVLDMGCGTGVIGLSLLKQRPELEVTFCDVSAMALEATRRGLAANEMQGQVYASDMWSDITDRFDLIISNPPFHTGQKTDYELADRFIRQAKKHLKRSGELRIVANRFLKYPDIIEATFGHCERIAETGKFCIWSAKI</sequence>
<feature type="domain" description="Methyltransferase small" evidence="7">
    <location>
        <begin position="206"/>
        <end position="376"/>
    </location>
</feature>
<evidence type="ECO:0000256" key="4">
    <source>
        <dbReference type="ARBA" id="ARBA00022679"/>
    </source>
</evidence>
<reference evidence="9" key="1">
    <citation type="submission" date="2017-02" db="EMBL/GenBank/DDBJ databases">
        <title>Draft Genome Sequence of the Salt Water Bacterium Oceanospirillum linum ATCC 11336.</title>
        <authorList>
            <person name="Trachtenberg A.M."/>
            <person name="Carney J.G."/>
            <person name="Linnane J.D."/>
            <person name="Rheaume B.A."/>
            <person name="Pitts N.L."/>
            <person name="Mykles D.L."/>
            <person name="Maclea K.S."/>
        </authorList>
    </citation>
    <scope>NUCLEOTIDE SEQUENCE [LARGE SCALE GENOMIC DNA]</scope>
    <source>
        <strain evidence="9">ATCC 11336</strain>
    </source>
</reference>
<proteinExistence type="inferred from homology"/>
<dbReference type="EMBL" id="MTSD02000001">
    <property type="protein sequence ID" value="OOV88766.1"/>
    <property type="molecule type" value="Genomic_DNA"/>
</dbReference>
<evidence type="ECO:0000259" key="8">
    <source>
        <dbReference type="Pfam" id="PF08468"/>
    </source>
</evidence>
<keyword evidence="4 6" id="KW-0808">Transferase</keyword>
<dbReference type="PANTHER" id="PTHR47816:SF4">
    <property type="entry name" value="RIBOSOMAL RNA SMALL SUBUNIT METHYLTRANSFERASE C"/>
    <property type="match status" value="1"/>
</dbReference>
<dbReference type="GO" id="GO:0003676">
    <property type="term" value="F:nucleic acid binding"/>
    <property type="evidence" value="ECO:0007669"/>
    <property type="project" value="InterPro"/>
</dbReference>
<dbReference type="PANTHER" id="PTHR47816">
    <property type="entry name" value="RIBOSOMAL RNA SMALL SUBUNIT METHYLTRANSFERASE C"/>
    <property type="match status" value="1"/>
</dbReference>
<keyword evidence="5 6" id="KW-0949">S-adenosyl-L-methionine</keyword>
<dbReference type="InterPro" id="IPR023543">
    <property type="entry name" value="rRNA_ssu_MeTfrase_C"/>
</dbReference>
<evidence type="ECO:0000256" key="5">
    <source>
        <dbReference type="ARBA" id="ARBA00022691"/>
    </source>
</evidence>
<dbReference type="STRING" id="966.BTA35_0204620"/>
<dbReference type="GO" id="GO:0052914">
    <property type="term" value="F:16S rRNA (guanine(1207)-N(2))-methyltransferase activity"/>
    <property type="evidence" value="ECO:0007669"/>
    <property type="project" value="UniProtKB-EC"/>
</dbReference>
<dbReference type="InterPro" id="IPR007848">
    <property type="entry name" value="Small_mtfrase_dom"/>
</dbReference>
<evidence type="ECO:0000259" key="7">
    <source>
        <dbReference type="Pfam" id="PF05175"/>
    </source>
</evidence>
<evidence type="ECO:0000256" key="2">
    <source>
        <dbReference type="ARBA" id="ARBA00022552"/>
    </source>
</evidence>
<comment type="similarity">
    <text evidence="6">Belongs to the methyltransferase superfamily. RsmC family.</text>
</comment>
<dbReference type="PRINTS" id="PR00507">
    <property type="entry name" value="N12N6MTFRASE"/>
</dbReference>
<feature type="domain" description="Methyltransferase small N-terminal" evidence="8">
    <location>
        <begin position="9"/>
        <end position="177"/>
    </location>
</feature>
<dbReference type="SUPFAM" id="SSF53335">
    <property type="entry name" value="S-adenosyl-L-methionine-dependent methyltransferases"/>
    <property type="match status" value="1"/>
</dbReference>
<dbReference type="PROSITE" id="PS00092">
    <property type="entry name" value="N6_MTASE"/>
    <property type="match status" value="1"/>
</dbReference>
<keyword evidence="3 6" id="KW-0489">Methyltransferase</keyword>
<dbReference type="Pfam" id="PF05175">
    <property type="entry name" value="MTS"/>
    <property type="match status" value="1"/>
</dbReference>
<dbReference type="Pfam" id="PF08468">
    <property type="entry name" value="MTS_N"/>
    <property type="match status" value="1"/>
</dbReference>
<name>A0A1T1HG31_OCELI</name>
<keyword evidence="10" id="KW-1185">Reference proteome</keyword>
<dbReference type="RefSeq" id="WP_077243214.1">
    <property type="nucleotide sequence ID" value="NZ_FXTS01000004.1"/>
</dbReference>
<dbReference type="InterPro" id="IPR046977">
    <property type="entry name" value="RsmC/RlmG"/>
</dbReference>
<dbReference type="Proteomes" id="UP000190064">
    <property type="component" value="Unassembled WGS sequence"/>
</dbReference>
<comment type="subcellular location">
    <subcellularLocation>
        <location evidence="6">Cytoplasm</location>
    </subcellularLocation>
</comment>
<keyword evidence="2 6" id="KW-0698">rRNA processing</keyword>
<comment type="caution">
    <text evidence="9">The sequence shown here is derived from an EMBL/GenBank/DDBJ whole genome shotgun (WGS) entry which is preliminary data.</text>
</comment>
<keyword evidence="1 6" id="KW-0963">Cytoplasm</keyword>
<dbReference type="Gene3D" id="3.40.50.150">
    <property type="entry name" value="Vaccinia Virus protein VP39"/>
    <property type="match status" value="2"/>
</dbReference>
<dbReference type="CDD" id="cd02440">
    <property type="entry name" value="AdoMet_MTases"/>
    <property type="match status" value="1"/>
</dbReference>
<evidence type="ECO:0000256" key="1">
    <source>
        <dbReference type="ARBA" id="ARBA00022490"/>
    </source>
</evidence>
<evidence type="ECO:0000313" key="9">
    <source>
        <dbReference type="EMBL" id="OOV88766.1"/>
    </source>
</evidence>
<dbReference type="EC" id="2.1.1.172" evidence="6"/>
<dbReference type="InterPro" id="IPR013675">
    <property type="entry name" value="Mtase_sm_N"/>
</dbReference>
<evidence type="ECO:0000256" key="3">
    <source>
        <dbReference type="ARBA" id="ARBA00022603"/>
    </source>
</evidence>
<accession>A0A1T1HG31</accession>
<dbReference type="InterPro" id="IPR002052">
    <property type="entry name" value="DNA_methylase_N6_adenine_CS"/>
</dbReference>
<dbReference type="GO" id="GO:0005737">
    <property type="term" value="C:cytoplasm"/>
    <property type="evidence" value="ECO:0007669"/>
    <property type="project" value="UniProtKB-SubCell"/>
</dbReference>
<evidence type="ECO:0000256" key="6">
    <source>
        <dbReference type="HAMAP-Rule" id="MF_01862"/>
    </source>
</evidence>
<organism evidence="9 10">
    <name type="scientific">Oceanospirillum linum</name>
    <dbReference type="NCBI Taxonomy" id="966"/>
    <lineage>
        <taxon>Bacteria</taxon>
        <taxon>Pseudomonadati</taxon>
        <taxon>Pseudomonadota</taxon>
        <taxon>Gammaproteobacteria</taxon>
        <taxon>Oceanospirillales</taxon>
        <taxon>Oceanospirillaceae</taxon>
        <taxon>Oceanospirillum</taxon>
    </lineage>
</organism>
<dbReference type="HAMAP" id="MF_01862">
    <property type="entry name" value="16SrRNA_methyltr_C"/>
    <property type="match status" value="1"/>
</dbReference>
<gene>
    <name evidence="6" type="primary">rsmC</name>
    <name evidence="9" type="ORF">BTA35_0204620</name>
</gene>
<evidence type="ECO:0000313" key="10">
    <source>
        <dbReference type="Proteomes" id="UP000190064"/>
    </source>
</evidence>
<dbReference type="AlphaFoldDB" id="A0A1T1HG31"/>
<comment type="subunit">
    <text evidence="6">Monomer.</text>
</comment>
<protein>
    <recommendedName>
        <fullName evidence="6">Ribosomal RNA small subunit methyltransferase C</fullName>
        <ecNumber evidence="6">2.1.1.172</ecNumber>
    </recommendedName>
    <alternativeName>
        <fullName evidence="6">16S rRNA m2G1207 methyltransferase</fullName>
    </alternativeName>
    <alternativeName>
        <fullName evidence="6">rRNA (guanine-N(2)-)-methyltransferase RsmC</fullName>
    </alternativeName>
</protein>